<dbReference type="NCBIfam" id="TIGR00052">
    <property type="entry name" value="nudix-type nucleoside diphosphatase, YffH/AdpP family"/>
    <property type="match status" value="1"/>
</dbReference>
<comment type="cofactor">
    <cofactor evidence="1 13">
        <name>Mg(2+)</name>
        <dbReference type="ChEBI" id="CHEBI:18420"/>
    </cofactor>
</comment>
<evidence type="ECO:0000259" key="14">
    <source>
        <dbReference type="PROSITE" id="PS51462"/>
    </source>
</evidence>
<evidence type="ECO:0000256" key="7">
    <source>
        <dbReference type="ARBA" id="ARBA00022842"/>
    </source>
</evidence>
<dbReference type="GO" id="GO:0019144">
    <property type="term" value="F:ADP-sugar diphosphatase activity"/>
    <property type="evidence" value="ECO:0007669"/>
    <property type="project" value="TreeGrafter"/>
</dbReference>
<proteinExistence type="inferred from homology"/>
<feature type="binding site" evidence="13">
    <location>
        <position position="108"/>
    </location>
    <ligand>
        <name>Mg(2+)</name>
        <dbReference type="ChEBI" id="CHEBI:18420"/>
        <label>1</label>
    </ligand>
</feature>
<dbReference type="EC" id="3.6.1.13" evidence="3"/>
<gene>
    <name evidence="15" type="ORF">sS8_2725</name>
</gene>
<dbReference type="PANTHER" id="PTHR11839">
    <property type="entry name" value="UDP/ADP-SUGAR PYROPHOSPHATASE"/>
    <property type="match status" value="1"/>
</dbReference>
<organism evidence="15 16">
    <name type="scientific">Methylocaldum marinum</name>
    <dbReference type="NCBI Taxonomy" id="1432792"/>
    <lineage>
        <taxon>Bacteria</taxon>
        <taxon>Pseudomonadati</taxon>
        <taxon>Pseudomonadota</taxon>
        <taxon>Gammaproteobacteria</taxon>
        <taxon>Methylococcales</taxon>
        <taxon>Methylococcaceae</taxon>
        <taxon>Methylocaldum</taxon>
    </lineage>
</organism>
<evidence type="ECO:0000256" key="11">
    <source>
        <dbReference type="ARBA" id="ARBA00033056"/>
    </source>
</evidence>
<evidence type="ECO:0000256" key="13">
    <source>
        <dbReference type="PIRSR" id="PIRSR604385-2"/>
    </source>
</evidence>
<evidence type="ECO:0000256" key="2">
    <source>
        <dbReference type="ARBA" id="ARBA00007482"/>
    </source>
</evidence>
<evidence type="ECO:0000313" key="15">
    <source>
        <dbReference type="EMBL" id="BBA34670.1"/>
    </source>
</evidence>
<evidence type="ECO:0000256" key="10">
    <source>
        <dbReference type="ARBA" id="ARBA00030308"/>
    </source>
</evidence>
<dbReference type="GO" id="GO:0047631">
    <property type="term" value="F:ADP-ribose diphosphatase activity"/>
    <property type="evidence" value="ECO:0007669"/>
    <property type="project" value="UniProtKB-EC"/>
</dbReference>
<feature type="binding site" evidence="13">
    <location>
        <position position="104"/>
    </location>
    <ligand>
        <name>Mg(2+)</name>
        <dbReference type="ChEBI" id="CHEBI:18420"/>
        <label>2</label>
    </ligand>
</feature>
<keyword evidence="16" id="KW-1185">Reference proteome</keyword>
<feature type="domain" description="Nudix hydrolase" evidence="14">
    <location>
        <begin position="47"/>
        <end position="190"/>
    </location>
</feature>
<accession>A0A250KSP0</accession>
<reference evidence="15 16" key="1">
    <citation type="submission" date="2016-12" db="EMBL/GenBank/DDBJ databases">
        <title>Genome sequencing of Methylocaldum marinum.</title>
        <authorList>
            <person name="Takeuchi M."/>
            <person name="Kamagata Y."/>
            <person name="Hiraoka S."/>
            <person name="Oshima K."/>
            <person name="Hattori M."/>
            <person name="Iwasaki W."/>
        </authorList>
    </citation>
    <scope>NUCLEOTIDE SEQUENCE [LARGE SCALE GENOMIC DNA]</scope>
    <source>
        <strain evidence="15 16">S8</strain>
    </source>
</reference>
<dbReference type="RefSeq" id="WP_119630041.1">
    <property type="nucleotide sequence ID" value="NZ_AP017928.1"/>
</dbReference>
<dbReference type="EMBL" id="AP017928">
    <property type="protein sequence ID" value="BBA34670.1"/>
    <property type="molecule type" value="Genomic_DNA"/>
</dbReference>
<dbReference type="GO" id="GO:0019693">
    <property type="term" value="P:ribose phosphate metabolic process"/>
    <property type="evidence" value="ECO:0007669"/>
    <property type="project" value="TreeGrafter"/>
</dbReference>
<keyword evidence="6" id="KW-0378">Hydrolase</keyword>
<feature type="binding site" evidence="13">
    <location>
        <position position="156"/>
    </location>
    <ligand>
        <name>Mg(2+)</name>
        <dbReference type="ChEBI" id="CHEBI:18420"/>
        <label>1</label>
    </ligand>
</feature>
<comment type="function">
    <text evidence="8">Acts on ADP-mannose and ADP-glucose as well as ADP-ribose. Prevents glycogen biosynthesis. The reaction catalyzed by this enzyme is a limiting step of the gluconeogenic process.</text>
</comment>
<evidence type="ECO:0000256" key="3">
    <source>
        <dbReference type="ARBA" id="ARBA00012453"/>
    </source>
</evidence>
<dbReference type="InterPro" id="IPR020084">
    <property type="entry name" value="NUDIX_hydrolase_CS"/>
</dbReference>
<dbReference type="PROSITE" id="PS51462">
    <property type="entry name" value="NUDIX"/>
    <property type="match status" value="1"/>
</dbReference>
<keyword evidence="7 13" id="KW-0460">Magnesium</keyword>
<comment type="similarity">
    <text evidence="2">Belongs to the Nudix hydrolase family. NudF subfamily.</text>
</comment>
<dbReference type="GO" id="GO:0006753">
    <property type="term" value="P:nucleoside phosphate metabolic process"/>
    <property type="evidence" value="ECO:0007669"/>
    <property type="project" value="TreeGrafter"/>
</dbReference>
<evidence type="ECO:0000256" key="9">
    <source>
        <dbReference type="ARBA" id="ARBA00030162"/>
    </source>
</evidence>
<dbReference type="InterPro" id="IPR004385">
    <property type="entry name" value="NDP_pyrophosphatase"/>
</dbReference>
<dbReference type="InterPro" id="IPR000086">
    <property type="entry name" value="NUDIX_hydrolase_dom"/>
</dbReference>
<name>A0A250KSP0_9GAMM</name>
<dbReference type="PROSITE" id="PS00893">
    <property type="entry name" value="NUDIX_BOX"/>
    <property type="match status" value="1"/>
</dbReference>
<evidence type="ECO:0000256" key="12">
    <source>
        <dbReference type="ARBA" id="ARBA00049546"/>
    </source>
</evidence>
<evidence type="ECO:0000313" key="16">
    <source>
        <dbReference type="Proteomes" id="UP000266313"/>
    </source>
</evidence>
<protein>
    <recommendedName>
        <fullName evidence="4">ADP-ribose pyrophosphatase</fullName>
        <ecNumber evidence="3">3.6.1.13</ecNumber>
    </recommendedName>
    <alternativeName>
        <fullName evidence="9">ADP-ribose diphosphatase</fullName>
    </alternativeName>
    <alternativeName>
        <fullName evidence="11">ADP-ribose phosphohydrolase</fullName>
    </alternativeName>
    <alternativeName>
        <fullName evidence="10">Adenosine diphosphoribose pyrophosphatase</fullName>
    </alternativeName>
</protein>
<dbReference type="Pfam" id="PF00293">
    <property type="entry name" value="NUDIX"/>
    <property type="match status" value="1"/>
</dbReference>
<evidence type="ECO:0000256" key="8">
    <source>
        <dbReference type="ARBA" id="ARBA00025164"/>
    </source>
</evidence>
<dbReference type="SUPFAM" id="SSF55811">
    <property type="entry name" value="Nudix"/>
    <property type="match status" value="1"/>
</dbReference>
<sequence length="201" mass="22626">MKEDKKAFEVIDKEPIYRGFFNLSRIRLRYTLFRGGWSECLERELFHRDRSVAVIPYDPAADQVVLIEQFRVGAMYADEDPWLLEIVAGALDVGEVPEDAAYREASEETGCEIQELIPIAEFFSTPGGCSEKITLFCGIIDSRCLGGVHGIGEEFEDILTHVVSFEQAMDWLGQGRIGAAIPIIGLQWLALNRDRLRVARG</sequence>
<dbReference type="InterPro" id="IPR015797">
    <property type="entry name" value="NUDIX_hydrolase-like_dom_sf"/>
</dbReference>
<dbReference type="OrthoDB" id="5292471at2"/>
<dbReference type="AlphaFoldDB" id="A0A250KSP0"/>
<evidence type="ECO:0000256" key="6">
    <source>
        <dbReference type="ARBA" id="ARBA00022801"/>
    </source>
</evidence>
<dbReference type="PANTHER" id="PTHR11839:SF5">
    <property type="entry name" value="ADP-RIBOSE PYROPHOSPHATASE"/>
    <property type="match status" value="1"/>
</dbReference>
<dbReference type="GO" id="GO:0046872">
    <property type="term" value="F:metal ion binding"/>
    <property type="evidence" value="ECO:0007669"/>
    <property type="project" value="UniProtKB-KW"/>
</dbReference>
<feature type="binding site" evidence="13">
    <location>
        <position position="88"/>
    </location>
    <ligand>
        <name>Mg(2+)</name>
        <dbReference type="ChEBI" id="CHEBI:18420"/>
        <label>1</label>
    </ligand>
</feature>
<dbReference type="CDD" id="cd24155">
    <property type="entry name" value="NUDIX_ADPRase"/>
    <property type="match status" value="1"/>
</dbReference>
<evidence type="ECO:0000256" key="1">
    <source>
        <dbReference type="ARBA" id="ARBA00001946"/>
    </source>
</evidence>
<evidence type="ECO:0000256" key="4">
    <source>
        <dbReference type="ARBA" id="ARBA00013297"/>
    </source>
</evidence>
<dbReference type="Proteomes" id="UP000266313">
    <property type="component" value="Chromosome"/>
</dbReference>
<keyword evidence="5 13" id="KW-0479">Metal-binding</keyword>
<comment type="catalytic activity">
    <reaction evidence="12">
        <text>ADP-D-ribose + H2O = D-ribose 5-phosphate + AMP + 2 H(+)</text>
        <dbReference type="Rhea" id="RHEA:10412"/>
        <dbReference type="ChEBI" id="CHEBI:15377"/>
        <dbReference type="ChEBI" id="CHEBI:15378"/>
        <dbReference type="ChEBI" id="CHEBI:57967"/>
        <dbReference type="ChEBI" id="CHEBI:78346"/>
        <dbReference type="ChEBI" id="CHEBI:456215"/>
        <dbReference type="EC" id="3.6.1.13"/>
    </reaction>
</comment>
<dbReference type="GO" id="GO:0005829">
    <property type="term" value="C:cytosol"/>
    <property type="evidence" value="ECO:0007669"/>
    <property type="project" value="TreeGrafter"/>
</dbReference>
<evidence type="ECO:0000256" key="5">
    <source>
        <dbReference type="ARBA" id="ARBA00022723"/>
    </source>
</evidence>
<dbReference type="Gene3D" id="3.90.79.10">
    <property type="entry name" value="Nucleoside Triphosphate Pyrophosphohydrolase"/>
    <property type="match status" value="1"/>
</dbReference>
<dbReference type="KEGG" id="mmai:sS8_2725"/>